<gene>
    <name evidence="2" type="ORF">S03H2_51025</name>
</gene>
<keyword evidence="1" id="KW-0472">Membrane</keyword>
<dbReference type="EMBL" id="BARU01032347">
    <property type="protein sequence ID" value="GAH70008.1"/>
    <property type="molecule type" value="Genomic_DNA"/>
</dbReference>
<feature type="non-terminal residue" evidence="2">
    <location>
        <position position="1"/>
    </location>
</feature>
<name>X1JJU6_9ZZZZ</name>
<dbReference type="AlphaFoldDB" id="X1JJU6"/>
<protein>
    <submittedName>
        <fullName evidence="2">Uncharacterized protein</fullName>
    </submittedName>
</protein>
<reference evidence="2" key="1">
    <citation type="journal article" date="2014" name="Front. Microbiol.">
        <title>High frequency of phylogenetically diverse reductive dehalogenase-homologous genes in deep subseafloor sedimentary metagenomes.</title>
        <authorList>
            <person name="Kawai M."/>
            <person name="Futagami T."/>
            <person name="Toyoda A."/>
            <person name="Takaki Y."/>
            <person name="Nishi S."/>
            <person name="Hori S."/>
            <person name="Arai W."/>
            <person name="Tsubouchi T."/>
            <person name="Morono Y."/>
            <person name="Uchiyama I."/>
            <person name="Ito T."/>
            <person name="Fujiyama A."/>
            <person name="Inagaki F."/>
            <person name="Takami H."/>
        </authorList>
    </citation>
    <scope>NUCLEOTIDE SEQUENCE</scope>
    <source>
        <strain evidence="2">Expedition CK06-06</strain>
    </source>
</reference>
<feature type="transmembrane region" description="Helical" evidence="1">
    <location>
        <begin position="77"/>
        <end position="102"/>
    </location>
</feature>
<keyword evidence="1" id="KW-1133">Transmembrane helix</keyword>
<evidence type="ECO:0000313" key="2">
    <source>
        <dbReference type="EMBL" id="GAH70008.1"/>
    </source>
</evidence>
<evidence type="ECO:0000256" key="1">
    <source>
        <dbReference type="SAM" id="Phobius"/>
    </source>
</evidence>
<organism evidence="2">
    <name type="scientific">marine sediment metagenome</name>
    <dbReference type="NCBI Taxonomy" id="412755"/>
    <lineage>
        <taxon>unclassified sequences</taxon>
        <taxon>metagenomes</taxon>
        <taxon>ecological metagenomes</taxon>
    </lineage>
</organism>
<sequence length="117" mass="13317">SAMIDEEDDTDYLEGYEEVEFEIGLELYELGLDENKRKDTPEKGDKMTFKLLFAVLFSIIFMLITPLTAKQIDLTTYWWAPLIAAFVGALIGAYIGSIFDVFNSNLPSKENKIVVHK</sequence>
<proteinExistence type="predicted"/>
<feature type="transmembrane region" description="Helical" evidence="1">
    <location>
        <begin position="47"/>
        <end position="65"/>
    </location>
</feature>
<accession>X1JJU6</accession>
<keyword evidence="1" id="KW-0812">Transmembrane</keyword>
<comment type="caution">
    <text evidence="2">The sequence shown here is derived from an EMBL/GenBank/DDBJ whole genome shotgun (WGS) entry which is preliminary data.</text>
</comment>